<evidence type="ECO:0000313" key="3">
    <source>
        <dbReference type="Proteomes" id="UP001476798"/>
    </source>
</evidence>
<name>A0ABV0P710_9TELE</name>
<sequence length="227" mass="24573">MEPGRGIGTWTASGSNEVEDLKAGLKVGDEEASSLEAGRGVGTWTVGSSDKGEDLQAGLEADDEGAGSLEAGYKGAGIWVAINEEVETSRVMKARTYRLMCRRSHCSPCVSRHGNLRSSRCSSVLLPPTVAAWILHKQTAGQAEIHPLLVGSQSGCRGLQCLTATQWRGSVSQTPQTSSRYRFPVVTSAASCKGSRRRKPELRQKERTALLASTRLTSLMLQQQWRR</sequence>
<comment type="caution">
    <text evidence="2">The sequence shown here is derived from an EMBL/GenBank/DDBJ whole genome shotgun (WGS) entry which is preliminary data.</text>
</comment>
<dbReference type="Proteomes" id="UP001476798">
    <property type="component" value="Unassembled WGS sequence"/>
</dbReference>
<evidence type="ECO:0000313" key="2">
    <source>
        <dbReference type="EMBL" id="MEQ2179229.1"/>
    </source>
</evidence>
<keyword evidence="3" id="KW-1185">Reference proteome</keyword>
<feature type="region of interest" description="Disordered" evidence="1">
    <location>
        <begin position="32"/>
        <end position="59"/>
    </location>
</feature>
<proteinExistence type="predicted"/>
<reference evidence="2 3" key="1">
    <citation type="submission" date="2021-06" db="EMBL/GenBank/DDBJ databases">
        <authorList>
            <person name="Palmer J.M."/>
        </authorList>
    </citation>
    <scope>NUCLEOTIDE SEQUENCE [LARGE SCALE GENOMIC DNA]</scope>
    <source>
        <strain evidence="2 3">GA_2019</strain>
        <tissue evidence="2">Muscle</tissue>
    </source>
</reference>
<evidence type="ECO:0000256" key="1">
    <source>
        <dbReference type="SAM" id="MobiDB-lite"/>
    </source>
</evidence>
<dbReference type="EMBL" id="JAHRIO010062276">
    <property type="protein sequence ID" value="MEQ2179229.1"/>
    <property type="molecule type" value="Genomic_DNA"/>
</dbReference>
<organism evidence="2 3">
    <name type="scientific">Goodea atripinnis</name>
    <dbReference type="NCBI Taxonomy" id="208336"/>
    <lineage>
        <taxon>Eukaryota</taxon>
        <taxon>Metazoa</taxon>
        <taxon>Chordata</taxon>
        <taxon>Craniata</taxon>
        <taxon>Vertebrata</taxon>
        <taxon>Euteleostomi</taxon>
        <taxon>Actinopterygii</taxon>
        <taxon>Neopterygii</taxon>
        <taxon>Teleostei</taxon>
        <taxon>Neoteleostei</taxon>
        <taxon>Acanthomorphata</taxon>
        <taxon>Ovalentaria</taxon>
        <taxon>Atherinomorphae</taxon>
        <taxon>Cyprinodontiformes</taxon>
        <taxon>Goodeidae</taxon>
        <taxon>Goodea</taxon>
    </lineage>
</organism>
<accession>A0ABV0P710</accession>
<protein>
    <submittedName>
        <fullName evidence="2">Uncharacterized protein</fullName>
    </submittedName>
</protein>
<gene>
    <name evidence="2" type="ORF">GOODEAATRI_022489</name>
</gene>